<evidence type="ECO:0000256" key="2">
    <source>
        <dbReference type="ARBA" id="ARBA00008654"/>
    </source>
</evidence>
<dbReference type="InterPro" id="IPR038492">
    <property type="entry name" value="GBBH-like_N_sf"/>
</dbReference>
<keyword evidence="5" id="KW-0560">Oxidoreductase</keyword>
<feature type="domain" description="TauD/TfdA-like" evidence="7">
    <location>
        <begin position="104"/>
        <end position="341"/>
    </location>
</feature>
<accession>J4WSA7</accession>
<feature type="domain" description="Gamma-butyrobetaine hydroxylase-like N-terminal" evidence="8">
    <location>
        <begin position="5"/>
        <end position="78"/>
    </location>
</feature>
<gene>
    <name evidence="9" type="ORF">NT01SARS_0288</name>
</gene>
<dbReference type="GO" id="GO:0016706">
    <property type="term" value="F:2-oxoglutarate-dependent dioxygenase activity"/>
    <property type="evidence" value="ECO:0007669"/>
    <property type="project" value="UniProtKB-ARBA"/>
</dbReference>
<dbReference type="PANTHER" id="PTHR10696">
    <property type="entry name" value="GAMMA-BUTYROBETAINE HYDROXYLASE-RELATED"/>
    <property type="match status" value="1"/>
</dbReference>
<sequence length="356" mass="41527">MIKIKDESVILSLDSGQKFDLPFLWLRDNCQCDECRITETEEKQFLLHKVPVDITPDNVEIIDEKIHISWPDSHQSVIDIDKIINAGNKRYPEHEPWPKNFIPNKYDWREFLEDKKYAADTLKNFVKHGVIILDNAPTEPYSLELLSKRFGPIHETLFERIHNVSVTGHVYNVAHTAKALPPHNDFASYKYQPSVQALHMLVNECEGGESVIVDGWQLVDDLRNDEPEYFDILCNFKIPFREFDENNETYAEAPLIQCDSEGKVESFRFSNQLMQMIDPNKKDLKEFYKAYHEVSKRIYDDKYRSIFRLNSGEVLIVASLRVLHARESFIPSGKRHLQDAYFVYDNAANNIVLLSN</sequence>
<evidence type="ECO:0000313" key="10">
    <source>
        <dbReference type="Proteomes" id="UP000010305"/>
    </source>
</evidence>
<dbReference type="Gene3D" id="3.60.130.10">
    <property type="entry name" value="Clavaminate synthase-like"/>
    <property type="match status" value="1"/>
</dbReference>
<evidence type="ECO:0000256" key="6">
    <source>
        <dbReference type="ARBA" id="ARBA00023004"/>
    </source>
</evidence>
<comment type="cofactor">
    <cofactor evidence="1">
        <name>Fe(2+)</name>
        <dbReference type="ChEBI" id="CHEBI:29033"/>
    </cofactor>
</comment>
<dbReference type="AlphaFoldDB" id="J4WSA7"/>
<dbReference type="Proteomes" id="UP000010305">
    <property type="component" value="Unassembled WGS sequence"/>
</dbReference>
<evidence type="ECO:0000259" key="8">
    <source>
        <dbReference type="Pfam" id="PF06155"/>
    </source>
</evidence>
<dbReference type="FunFam" id="3.30.2020.30:FF:000002">
    <property type="entry name" value="Putative gamma-butyrobetaine dioxygenase"/>
    <property type="match status" value="1"/>
</dbReference>
<evidence type="ECO:0000256" key="1">
    <source>
        <dbReference type="ARBA" id="ARBA00001954"/>
    </source>
</evidence>
<keyword evidence="3" id="KW-0479">Metal-binding</keyword>
<dbReference type="SUPFAM" id="SSF51197">
    <property type="entry name" value="Clavaminate synthase-like"/>
    <property type="match status" value="1"/>
</dbReference>
<dbReference type="Gene3D" id="3.30.2020.30">
    <property type="match status" value="1"/>
</dbReference>
<keyword evidence="4 9" id="KW-0223">Dioxygenase</keyword>
<comment type="similarity">
    <text evidence="2">Belongs to the gamma-BBH/TMLD family.</text>
</comment>
<organism evidence="9 10">
    <name type="scientific">SAR86 cluster bacterium SAR86A</name>
    <dbReference type="NCBI Taxonomy" id="1123866"/>
    <lineage>
        <taxon>Bacteria</taxon>
        <taxon>Pseudomonadati</taxon>
        <taxon>Pseudomonadota</taxon>
        <taxon>Gammaproteobacteria</taxon>
        <taxon>SAR86 cluster</taxon>
    </lineage>
</organism>
<evidence type="ECO:0000259" key="7">
    <source>
        <dbReference type="Pfam" id="PF02668"/>
    </source>
</evidence>
<dbReference type="GO" id="GO:0045329">
    <property type="term" value="P:carnitine biosynthetic process"/>
    <property type="evidence" value="ECO:0007669"/>
    <property type="project" value="TreeGrafter"/>
</dbReference>
<evidence type="ECO:0000256" key="3">
    <source>
        <dbReference type="ARBA" id="ARBA00022723"/>
    </source>
</evidence>
<evidence type="ECO:0000256" key="5">
    <source>
        <dbReference type="ARBA" id="ARBA00023002"/>
    </source>
</evidence>
<reference evidence="9 10" key="1">
    <citation type="journal article" date="2012" name="ISME J.">
        <title>Genomic insights to SAR86, an abundant and uncultivated marine bacterial lineage.</title>
        <authorList>
            <person name="Dupont C.L."/>
            <person name="Rusch D.B."/>
            <person name="Yooseph S."/>
            <person name="Lombardo M.J."/>
            <person name="Richter R.A."/>
            <person name="Valas R."/>
            <person name="Novotny M."/>
            <person name="Yee-Greenbaum J."/>
            <person name="Selengut J.D."/>
            <person name="Haft D.H."/>
            <person name="Halpern A.L."/>
            <person name="Lasken R.S."/>
            <person name="Nealson K."/>
            <person name="Friedman R."/>
            <person name="Venter J.C."/>
        </authorList>
    </citation>
    <scope>NUCLEOTIDE SEQUENCE [LARGE SCALE GENOMIC DNA]</scope>
</reference>
<dbReference type="InterPro" id="IPR003819">
    <property type="entry name" value="TauD/TfdA-like"/>
</dbReference>
<evidence type="ECO:0000313" key="9">
    <source>
        <dbReference type="EMBL" id="EJP71810.1"/>
    </source>
</evidence>
<dbReference type="HOGENOM" id="CLU_021859_2_0_6"/>
<dbReference type="EMBL" id="JH611156">
    <property type="protein sequence ID" value="EJP71810.1"/>
    <property type="molecule type" value="Genomic_DNA"/>
</dbReference>
<dbReference type="InterPro" id="IPR042098">
    <property type="entry name" value="TauD-like_sf"/>
</dbReference>
<dbReference type="InterPro" id="IPR010376">
    <property type="entry name" value="GBBH-like_N"/>
</dbReference>
<dbReference type="PANTHER" id="PTHR10696:SF25">
    <property type="entry name" value="OXIDOREDUCTASE AIM17-RELATED"/>
    <property type="match status" value="1"/>
</dbReference>
<evidence type="ECO:0000256" key="4">
    <source>
        <dbReference type="ARBA" id="ARBA00022964"/>
    </source>
</evidence>
<dbReference type="Pfam" id="PF02668">
    <property type="entry name" value="TauD"/>
    <property type="match status" value="1"/>
</dbReference>
<dbReference type="Pfam" id="PF06155">
    <property type="entry name" value="GBBH-like_N"/>
    <property type="match status" value="1"/>
</dbReference>
<keyword evidence="6" id="KW-0408">Iron</keyword>
<dbReference type="GO" id="GO:0046872">
    <property type="term" value="F:metal ion binding"/>
    <property type="evidence" value="ECO:0007669"/>
    <property type="project" value="UniProtKB-KW"/>
</dbReference>
<dbReference type="STRING" id="1123866.NT01SARS_0288"/>
<dbReference type="InterPro" id="IPR050411">
    <property type="entry name" value="AlphaKG_dependent_hydroxylases"/>
</dbReference>
<proteinExistence type="inferred from homology"/>
<protein>
    <submittedName>
        <fullName evidence="9">Putative gamma-butyrobetaine dioxygenase</fullName>
    </submittedName>
</protein>
<name>J4WSA7_9GAMM</name>